<dbReference type="Pfam" id="PF14174">
    <property type="entry name" value="YycC"/>
    <property type="match status" value="1"/>
</dbReference>
<dbReference type="EMBL" id="JALAOH010000009">
    <property type="protein sequence ID" value="MCY8316082.1"/>
    <property type="molecule type" value="Genomic_DNA"/>
</dbReference>
<dbReference type="AlphaFoldDB" id="A0AAP3CI41"/>
<dbReference type="InterPro" id="IPR025550">
    <property type="entry name" value="YycC"/>
</dbReference>
<name>A0AAP3CI41_BACVA</name>
<gene>
    <name evidence="1" type="ORF">MOC71_04835</name>
</gene>
<reference evidence="1" key="1">
    <citation type="submission" date="2022-02" db="EMBL/GenBank/DDBJ databases">
        <title>Crop Bioprotection Bacillus Genome Sequencing.</title>
        <authorList>
            <person name="Dunlap C."/>
        </authorList>
    </citation>
    <scope>NUCLEOTIDE SEQUENCE</scope>
    <source>
        <strain evidence="1">98-1</strain>
    </source>
</reference>
<proteinExistence type="predicted"/>
<comment type="caution">
    <text evidence="1">The sequence shown here is derived from an EMBL/GenBank/DDBJ whole genome shotgun (WGS) entry which is preliminary data.</text>
</comment>
<protein>
    <submittedName>
        <fullName evidence="1">YycC family protein</fullName>
    </submittedName>
</protein>
<sequence length="47" mass="5308">MRPLQISAKTAQKLAASLNLPLEQIMHMPQHTLLAKLAELQKEEKQS</sequence>
<accession>A0AAP3CI41</accession>
<evidence type="ECO:0000313" key="1">
    <source>
        <dbReference type="EMBL" id="MCY8316082.1"/>
    </source>
</evidence>
<evidence type="ECO:0000313" key="2">
    <source>
        <dbReference type="Proteomes" id="UP001067121"/>
    </source>
</evidence>
<organism evidence="1 2">
    <name type="scientific">Bacillus vallismortis</name>
    <dbReference type="NCBI Taxonomy" id="72361"/>
    <lineage>
        <taxon>Bacteria</taxon>
        <taxon>Bacillati</taxon>
        <taxon>Bacillota</taxon>
        <taxon>Bacilli</taxon>
        <taxon>Bacillales</taxon>
        <taxon>Bacillaceae</taxon>
        <taxon>Bacillus</taxon>
    </lineage>
</organism>
<dbReference type="Proteomes" id="UP001067121">
    <property type="component" value="Unassembled WGS sequence"/>
</dbReference>
<dbReference type="RefSeq" id="WP_268542687.1">
    <property type="nucleotide sequence ID" value="NZ_JALAOH010000009.1"/>
</dbReference>